<dbReference type="PANTHER" id="PTHR14269">
    <property type="entry name" value="CDP-DIACYLGLYCEROL--GLYCEROL-3-PHOSPHATE 3-PHOSPHATIDYLTRANSFERASE-RELATED"/>
    <property type="match status" value="1"/>
</dbReference>
<dbReference type="InterPro" id="IPR023214">
    <property type="entry name" value="HAD_sf"/>
</dbReference>
<dbReference type="EMBL" id="VEPZ02001142">
    <property type="protein sequence ID" value="KAE8691908.1"/>
    <property type="molecule type" value="Genomic_DNA"/>
</dbReference>
<dbReference type="GO" id="GO:0046474">
    <property type="term" value="P:glycerophospholipid biosynthetic process"/>
    <property type="evidence" value="ECO:0007669"/>
    <property type="project" value="TreeGrafter"/>
</dbReference>
<sequence>MAHAAGKATDEVYSSAWRRKVKRVSLMCNRSDGPTFVLGQRWLELKMGNLNEFRVDDWACSGQFQSSLGQLGGDVPETKRARELSELLGVNIMASQVKVLHVYMNVEFSIFVVRVFDKWIVPFSCDGGCTRFENELIIATGKGDPALVMSEYGLKKAPTVPRYDVSSERVMAAFVVSDPVDWGRDIQALCDVLRSGGLPGDANRYGISNASRSPLHHFGTKLADLSANYVMQVAFPSKRLGMGAFRIAPESVYNKTNPKSLEYITYGKPNPFVFKNAEIILRQHQSSSCRDHSENDGVPGSHPFKTLYMSTTGHVFSEEKIIILNSRQIWQVDHSIPILENVVGPVEEAVHYILKRVLNPKLNSIGQYS</sequence>
<dbReference type="PANTHER" id="PTHR14269:SF49">
    <property type="entry name" value="HYDROLASE FAMILY PROTEIN _ HAD-SUPERFAMILY PROTEIN"/>
    <property type="match status" value="1"/>
</dbReference>
<evidence type="ECO:0000313" key="2">
    <source>
        <dbReference type="Proteomes" id="UP000436088"/>
    </source>
</evidence>
<keyword evidence="1" id="KW-0378">Hydrolase</keyword>
<dbReference type="GO" id="GO:0016787">
    <property type="term" value="F:hydrolase activity"/>
    <property type="evidence" value="ECO:0007669"/>
    <property type="project" value="UniProtKB-KW"/>
</dbReference>
<protein>
    <submittedName>
        <fullName evidence="1">Hydrolase family protein / HAD-superfamily protein isoform 2</fullName>
    </submittedName>
</protein>
<name>A0A6A2ZJ39_HIBSY</name>
<dbReference type="AlphaFoldDB" id="A0A6A2ZJ39"/>
<keyword evidence="2" id="KW-1185">Reference proteome</keyword>
<accession>A0A6A2ZJ39</accession>
<evidence type="ECO:0000313" key="1">
    <source>
        <dbReference type="EMBL" id="KAE8691908.1"/>
    </source>
</evidence>
<dbReference type="GO" id="GO:0005739">
    <property type="term" value="C:mitochondrion"/>
    <property type="evidence" value="ECO:0007669"/>
    <property type="project" value="TreeGrafter"/>
</dbReference>
<reference evidence="1" key="1">
    <citation type="submission" date="2019-09" db="EMBL/GenBank/DDBJ databases">
        <title>Draft genome information of white flower Hibiscus syriacus.</title>
        <authorList>
            <person name="Kim Y.-M."/>
        </authorList>
    </citation>
    <scope>NUCLEOTIDE SEQUENCE [LARGE SCALE GENOMIC DNA]</scope>
    <source>
        <strain evidence="1">YM2019G1</strain>
    </source>
</reference>
<gene>
    <name evidence="1" type="ORF">F3Y22_tig00110864pilonHSYRG00011</name>
</gene>
<comment type="caution">
    <text evidence="1">The sequence shown here is derived from an EMBL/GenBank/DDBJ whole genome shotgun (WGS) entry which is preliminary data.</text>
</comment>
<organism evidence="1 2">
    <name type="scientific">Hibiscus syriacus</name>
    <name type="common">Rose of Sharon</name>
    <dbReference type="NCBI Taxonomy" id="106335"/>
    <lineage>
        <taxon>Eukaryota</taxon>
        <taxon>Viridiplantae</taxon>
        <taxon>Streptophyta</taxon>
        <taxon>Embryophyta</taxon>
        <taxon>Tracheophyta</taxon>
        <taxon>Spermatophyta</taxon>
        <taxon>Magnoliopsida</taxon>
        <taxon>eudicotyledons</taxon>
        <taxon>Gunneridae</taxon>
        <taxon>Pentapetalae</taxon>
        <taxon>rosids</taxon>
        <taxon>malvids</taxon>
        <taxon>Malvales</taxon>
        <taxon>Malvaceae</taxon>
        <taxon>Malvoideae</taxon>
        <taxon>Hibiscus</taxon>
    </lineage>
</organism>
<dbReference type="InterPro" id="IPR050324">
    <property type="entry name" value="CDP-alcohol_PTase-I"/>
</dbReference>
<dbReference type="Proteomes" id="UP000436088">
    <property type="component" value="Unassembled WGS sequence"/>
</dbReference>
<dbReference type="Gene3D" id="3.40.50.1000">
    <property type="entry name" value="HAD superfamily/HAD-like"/>
    <property type="match status" value="1"/>
</dbReference>
<proteinExistence type="predicted"/>